<dbReference type="PANTHER" id="PTHR39188">
    <property type="entry name" value="MEMBRANE-ASSOCIATED ZINC METALLOPROTEASE M50B"/>
    <property type="match status" value="1"/>
</dbReference>
<name>A0ABP6NZ76_9ACTN</name>
<evidence type="ECO:0000256" key="3">
    <source>
        <dbReference type="ARBA" id="ARBA00022475"/>
    </source>
</evidence>
<dbReference type="Proteomes" id="UP001499924">
    <property type="component" value="Unassembled WGS sequence"/>
</dbReference>
<dbReference type="InterPro" id="IPR046342">
    <property type="entry name" value="CBS_dom_sf"/>
</dbReference>
<dbReference type="CDD" id="cd06164">
    <property type="entry name" value="S2P-M50_SpoIVFB_CBS"/>
    <property type="match status" value="1"/>
</dbReference>
<comment type="similarity">
    <text evidence="2 14">Belongs to the peptidase M50B family.</text>
</comment>
<evidence type="ECO:0000256" key="9">
    <source>
        <dbReference type="ARBA" id="ARBA00022833"/>
    </source>
</evidence>
<sequence>MADRAGAGRPAGADTAGRGTFPVGRIAGVRVAVHWSVLAIVGLIAWALSAEVLPAADPGEPAWVYVVTGACTAIAFVLGLLAHEVSHAVVARHHGVAVEGITLWLFGGVARLRGEAPTARADLRIAGVGPLVSLLLGVACYLVAVGAAALGLSGPPLAALGWLAAMNVLLAVFNVLPGAPLDGGRLLRAALWMWRGDRVWAAVTAARAGRVLGLVLVALGVAQFLATGLFSGLWLAMIGWFVMGAAGAEEMQAQVGGLLADLRVAAVMTPRPDVVPAGLTVAAFVDEYLFSRRHSSFPVVDDGRPVGLLTLARVKAVPAADRATTPLRDIAWPLAEIAVAAPDDRVPDLVARLGPAGDGRALVLADGELVGIVTPTDISRAVQHAALRGPDRRTEHPTSTGPT</sequence>
<feature type="transmembrane region" description="Helical" evidence="14">
    <location>
        <begin position="159"/>
        <end position="179"/>
    </location>
</feature>
<evidence type="ECO:0000259" key="16">
    <source>
        <dbReference type="PROSITE" id="PS51371"/>
    </source>
</evidence>
<feature type="domain" description="CBS" evidence="16">
    <location>
        <begin position="268"/>
        <end position="324"/>
    </location>
</feature>
<dbReference type="SMART" id="SM00116">
    <property type="entry name" value="CBS"/>
    <property type="match status" value="2"/>
</dbReference>
<dbReference type="GO" id="GO:0006508">
    <property type="term" value="P:proteolysis"/>
    <property type="evidence" value="ECO:0007669"/>
    <property type="project" value="UniProtKB-KW"/>
</dbReference>
<proteinExistence type="inferred from homology"/>
<evidence type="ECO:0000256" key="4">
    <source>
        <dbReference type="ARBA" id="ARBA00022670"/>
    </source>
</evidence>
<keyword evidence="8 14" id="KW-0378">Hydrolase</keyword>
<dbReference type="Gene3D" id="3.10.580.10">
    <property type="entry name" value="CBS-domain"/>
    <property type="match status" value="1"/>
</dbReference>
<dbReference type="RefSeq" id="WP_344687793.1">
    <property type="nucleotide sequence ID" value="NZ_BAAAVV010000002.1"/>
</dbReference>
<dbReference type="InterPro" id="IPR008915">
    <property type="entry name" value="Peptidase_M50"/>
</dbReference>
<accession>A0ABP6NZ76</accession>
<evidence type="ECO:0000256" key="1">
    <source>
        <dbReference type="ARBA" id="ARBA00004651"/>
    </source>
</evidence>
<evidence type="ECO:0000313" key="17">
    <source>
        <dbReference type="EMBL" id="GAA3162159.1"/>
    </source>
</evidence>
<feature type="transmembrane region" description="Helical" evidence="14">
    <location>
        <begin position="131"/>
        <end position="153"/>
    </location>
</feature>
<dbReference type="SUPFAM" id="SSF54631">
    <property type="entry name" value="CBS-domain pair"/>
    <property type="match status" value="1"/>
</dbReference>
<feature type="transmembrane region" description="Helical" evidence="14">
    <location>
        <begin position="62"/>
        <end position="82"/>
    </location>
</feature>
<dbReference type="PIRSF" id="PIRSF006404">
    <property type="entry name" value="UCP006404_Pept_M50_CBS"/>
    <property type="match status" value="1"/>
</dbReference>
<evidence type="ECO:0000256" key="8">
    <source>
        <dbReference type="ARBA" id="ARBA00022801"/>
    </source>
</evidence>
<feature type="transmembrane region" description="Helical" evidence="14">
    <location>
        <begin position="31"/>
        <end position="50"/>
    </location>
</feature>
<evidence type="ECO:0000256" key="12">
    <source>
        <dbReference type="ARBA" id="ARBA00023122"/>
    </source>
</evidence>
<evidence type="ECO:0000256" key="5">
    <source>
        <dbReference type="ARBA" id="ARBA00022692"/>
    </source>
</evidence>
<evidence type="ECO:0000313" key="18">
    <source>
        <dbReference type="Proteomes" id="UP001499924"/>
    </source>
</evidence>
<keyword evidence="5 14" id="KW-0812">Transmembrane</keyword>
<dbReference type="PROSITE" id="PS51371">
    <property type="entry name" value="CBS"/>
    <property type="match status" value="1"/>
</dbReference>
<keyword evidence="3" id="KW-1003">Cell membrane</keyword>
<keyword evidence="11 14" id="KW-0482">Metalloprotease</keyword>
<dbReference type="GO" id="GO:0008233">
    <property type="term" value="F:peptidase activity"/>
    <property type="evidence" value="ECO:0007669"/>
    <property type="project" value="UniProtKB-KW"/>
</dbReference>
<dbReference type="Pfam" id="PF02163">
    <property type="entry name" value="Peptidase_M50"/>
    <property type="match status" value="1"/>
</dbReference>
<keyword evidence="7" id="KW-0677">Repeat</keyword>
<evidence type="ECO:0000256" key="13">
    <source>
        <dbReference type="ARBA" id="ARBA00023136"/>
    </source>
</evidence>
<keyword evidence="12 15" id="KW-0129">CBS domain</keyword>
<reference evidence="18" key="1">
    <citation type="journal article" date="2019" name="Int. J. Syst. Evol. Microbiol.">
        <title>The Global Catalogue of Microorganisms (GCM) 10K type strain sequencing project: providing services to taxonomists for standard genome sequencing and annotation.</title>
        <authorList>
            <consortium name="The Broad Institute Genomics Platform"/>
            <consortium name="The Broad Institute Genome Sequencing Center for Infectious Disease"/>
            <person name="Wu L."/>
            <person name="Ma J."/>
        </authorList>
    </citation>
    <scope>NUCLEOTIDE SEQUENCE [LARGE SCALE GENOMIC DNA]</scope>
    <source>
        <strain evidence="18">JCM 15614</strain>
    </source>
</reference>
<gene>
    <name evidence="17" type="ORF">GCM10010531_12370</name>
</gene>
<evidence type="ECO:0000256" key="10">
    <source>
        <dbReference type="ARBA" id="ARBA00022989"/>
    </source>
</evidence>
<keyword evidence="13 14" id="KW-0472">Membrane</keyword>
<comment type="caution">
    <text evidence="14">Lacks conserved residue(s) required for the propagation of feature annotation.</text>
</comment>
<organism evidence="17 18">
    <name type="scientific">Blastococcus jejuensis</name>
    <dbReference type="NCBI Taxonomy" id="351224"/>
    <lineage>
        <taxon>Bacteria</taxon>
        <taxon>Bacillati</taxon>
        <taxon>Actinomycetota</taxon>
        <taxon>Actinomycetes</taxon>
        <taxon>Geodermatophilales</taxon>
        <taxon>Geodermatophilaceae</taxon>
        <taxon>Blastococcus</taxon>
    </lineage>
</organism>
<dbReference type="InterPro" id="IPR016483">
    <property type="entry name" value="UCP006404_Pept_M50_CBS"/>
</dbReference>
<evidence type="ECO:0000256" key="15">
    <source>
        <dbReference type="PROSITE-ProRule" id="PRU00703"/>
    </source>
</evidence>
<dbReference type="EMBL" id="BAAAVV010000002">
    <property type="protein sequence ID" value="GAA3162159.1"/>
    <property type="molecule type" value="Genomic_DNA"/>
</dbReference>
<dbReference type="InterPro" id="IPR000644">
    <property type="entry name" value="CBS_dom"/>
</dbReference>
<comment type="subcellular location">
    <subcellularLocation>
        <location evidence="1">Cell membrane</location>
        <topology evidence="1">Multi-pass membrane protein</topology>
    </subcellularLocation>
</comment>
<protein>
    <recommendedName>
        <fullName evidence="14">Zinc metalloprotease</fullName>
    </recommendedName>
</protein>
<evidence type="ECO:0000256" key="6">
    <source>
        <dbReference type="ARBA" id="ARBA00022723"/>
    </source>
</evidence>
<comment type="cofactor">
    <cofactor evidence="14">
        <name>Zn(2+)</name>
        <dbReference type="ChEBI" id="CHEBI:29105"/>
    </cofactor>
    <text evidence="14">Binds 1 zinc ion per subunit.</text>
</comment>
<evidence type="ECO:0000256" key="11">
    <source>
        <dbReference type="ARBA" id="ARBA00023049"/>
    </source>
</evidence>
<evidence type="ECO:0000256" key="14">
    <source>
        <dbReference type="PIRNR" id="PIRNR006404"/>
    </source>
</evidence>
<comment type="caution">
    <text evidence="17">The sequence shown here is derived from an EMBL/GenBank/DDBJ whole genome shotgun (WGS) entry which is preliminary data.</text>
</comment>
<keyword evidence="10 14" id="KW-1133">Transmembrane helix</keyword>
<keyword evidence="6 14" id="KW-0479">Metal-binding</keyword>
<keyword evidence="9 14" id="KW-0862">Zinc</keyword>
<evidence type="ECO:0000256" key="7">
    <source>
        <dbReference type="ARBA" id="ARBA00022737"/>
    </source>
</evidence>
<keyword evidence="4 14" id="KW-0645">Protease</keyword>
<keyword evidence="18" id="KW-1185">Reference proteome</keyword>
<dbReference type="PANTHER" id="PTHR39188:SF3">
    <property type="entry name" value="STAGE IV SPORULATION PROTEIN FB"/>
    <property type="match status" value="1"/>
</dbReference>
<dbReference type="Pfam" id="PF00571">
    <property type="entry name" value="CBS"/>
    <property type="match status" value="2"/>
</dbReference>
<evidence type="ECO:0000256" key="2">
    <source>
        <dbReference type="ARBA" id="ARBA00007931"/>
    </source>
</evidence>